<comment type="caution">
    <text evidence="10">The sequence shown here is derived from an EMBL/GenBank/DDBJ whole genome shotgun (WGS) entry which is preliminary data.</text>
</comment>
<dbReference type="InterPro" id="IPR051059">
    <property type="entry name" value="VerF-like"/>
</dbReference>
<proteinExistence type="predicted"/>
<feature type="domain" description="C2H2-type" evidence="9">
    <location>
        <begin position="49"/>
        <end position="76"/>
    </location>
</feature>
<dbReference type="PANTHER" id="PTHR40626">
    <property type="entry name" value="MIP31509P"/>
    <property type="match status" value="1"/>
</dbReference>
<protein>
    <recommendedName>
        <fullName evidence="9">C2H2-type domain-containing protein</fullName>
    </recommendedName>
</protein>
<evidence type="ECO:0000256" key="8">
    <source>
        <dbReference type="SAM" id="MobiDB-lite"/>
    </source>
</evidence>
<keyword evidence="11" id="KW-1185">Reference proteome</keyword>
<feature type="compositionally biased region" description="Polar residues" evidence="8">
    <location>
        <begin position="1"/>
        <end position="21"/>
    </location>
</feature>
<evidence type="ECO:0000256" key="2">
    <source>
        <dbReference type="ARBA" id="ARBA00022723"/>
    </source>
</evidence>
<evidence type="ECO:0000259" key="9">
    <source>
        <dbReference type="PROSITE" id="PS50157"/>
    </source>
</evidence>
<keyword evidence="4 7" id="KW-0863">Zinc-finger</keyword>
<feature type="region of interest" description="Disordered" evidence="8">
    <location>
        <begin position="1"/>
        <end position="30"/>
    </location>
</feature>
<dbReference type="SUPFAM" id="SSF57667">
    <property type="entry name" value="beta-beta-alpha zinc fingers"/>
    <property type="match status" value="1"/>
</dbReference>
<evidence type="ECO:0000256" key="5">
    <source>
        <dbReference type="ARBA" id="ARBA00022833"/>
    </source>
</evidence>
<sequence length="811" mass="89365">MDEDSGTSTADQPDAASSTPTHAPAVEGTARVLRLQRNGVPRSHRERRYPCSMCSEVFTRQEHRRRHELSHQDERPFACSLCSFKATRKDVILRHTRSKHPESAAGNSERTAESILSPSDADASGYTPSPRSHHSRHDSIAGSSMVSGGEQRLEDAEATGSGSGLGSAANGSYVLDPALSPLPYTIMSTASGASLNPMESMNSMEPWNFAEPHMPHGAAVAAQARTTMQPAAGPIVAAAATTTTTVPQIEFQFLDDYLFQWLAADYMQMPAWSDGLMRLPMDQHHLQHLPHADDRGEYQSSGLFWELTAADMAQVELRLQMHDGGHRLGDFRLPSRYTAIRYIKAFFAYFLPHTPVVHAPTFHVGTCSMPLLLAIMACGAIHVNEPEVGTVLHHAVLKLLSESDSSGLVVREEPELQLWELQTRLLACQFGLFSGDRRLRREAQACLLTANKPSSDSWHEWILAETVARCVAWVNTLSAVLLCDDDETPAVHLAAPYIDTPLPCAEAQWTADAVVWQSWSREGGPGMLSKAFQCLLDGTPLGTSTSISPFGMLVLVSALLSQICIMNATNATNATEPEKRQSRQGTVTVDDESRMQTALATWEEAWKVHPQSTTLPDAPHGPLMADSILLLNTAYGRLYAHTPLREMRALARLPPGPLPAERVERLYGVSGETYNGEQSKPLVRACRSLLIRVRLGMRHMAKTASLTYACYGPLPAYEGSLLIAWHCLGQTLGALPRSSHGDPMVTRMLDEIVAESQYAQHPRVQRETIAMVLYRDLIRERWIWQSCNSIAERLDNTIQTFQLLLARHGVP</sequence>
<keyword evidence="5" id="KW-0862">Zinc</keyword>
<dbReference type="Proteomes" id="UP001642405">
    <property type="component" value="Unassembled WGS sequence"/>
</dbReference>
<keyword evidence="3" id="KW-0677">Repeat</keyword>
<dbReference type="Pfam" id="PF04082">
    <property type="entry name" value="Fungal_trans"/>
    <property type="match status" value="1"/>
</dbReference>
<dbReference type="PROSITE" id="PS50157">
    <property type="entry name" value="ZINC_FINGER_C2H2_2"/>
    <property type="match status" value="1"/>
</dbReference>
<feature type="compositionally biased region" description="Polar residues" evidence="8">
    <location>
        <begin position="105"/>
        <end position="117"/>
    </location>
</feature>
<gene>
    <name evidence="10" type="ORF">SCUCBS95973_003187</name>
</gene>
<evidence type="ECO:0000313" key="11">
    <source>
        <dbReference type="Proteomes" id="UP001642405"/>
    </source>
</evidence>
<reference evidence="10 11" key="1">
    <citation type="submission" date="2024-01" db="EMBL/GenBank/DDBJ databases">
        <authorList>
            <person name="Allen C."/>
            <person name="Tagirdzhanova G."/>
        </authorList>
    </citation>
    <scope>NUCLEOTIDE SEQUENCE [LARGE SCALE GENOMIC DNA]</scope>
</reference>
<dbReference type="InterPro" id="IPR036236">
    <property type="entry name" value="Znf_C2H2_sf"/>
</dbReference>
<evidence type="ECO:0000256" key="3">
    <source>
        <dbReference type="ARBA" id="ARBA00022737"/>
    </source>
</evidence>
<evidence type="ECO:0000313" key="10">
    <source>
        <dbReference type="EMBL" id="CAK7217533.1"/>
    </source>
</evidence>
<dbReference type="CDD" id="cd12148">
    <property type="entry name" value="fungal_TF_MHR"/>
    <property type="match status" value="1"/>
</dbReference>
<dbReference type="InterPro" id="IPR007219">
    <property type="entry name" value="XnlR_reg_dom"/>
</dbReference>
<dbReference type="Gene3D" id="3.30.160.60">
    <property type="entry name" value="Classic Zinc Finger"/>
    <property type="match status" value="1"/>
</dbReference>
<dbReference type="PANTHER" id="PTHR40626:SF11">
    <property type="entry name" value="ZINC FINGER PROTEIN YPR022C"/>
    <property type="match status" value="1"/>
</dbReference>
<keyword evidence="6" id="KW-0539">Nucleus</keyword>
<evidence type="ECO:0000256" key="1">
    <source>
        <dbReference type="ARBA" id="ARBA00004123"/>
    </source>
</evidence>
<dbReference type="EMBL" id="CAWUHB010000013">
    <property type="protein sequence ID" value="CAK7217533.1"/>
    <property type="molecule type" value="Genomic_DNA"/>
</dbReference>
<evidence type="ECO:0000256" key="6">
    <source>
        <dbReference type="ARBA" id="ARBA00023242"/>
    </source>
</evidence>
<dbReference type="InterPro" id="IPR013087">
    <property type="entry name" value="Znf_C2H2_type"/>
</dbReference>
<evidence type="ECO:0000256" key="7">
    <source>
        <dbReference type="PROSITE-ProRule" id="PRU00042"/>
    </source>
</evidence>
<keyword evidence="2" id="KW-0479">Metal-binding</keyword>
<evidence type="ECO:0000256" key="4">
    <source>
        <dbReference type="ARBA" id="ARBA00022771"/>
    </source>
</evidence>
<dbReference type="SMART" id="SM00355">
    <property type="entry name" value="ZnF_C2H2"/>
    <property type="match status" value="2"/>
</dbReference>
<comment type="subcellular location">
    <subcellularLocation>
        <location evidence="1">Nucleus</location>
    </subcellularLocation>
</comment>
<name>A0ABP0BD37_9PEZI</name>
<accession>A0ABP0BD37</accession>
<dbReference type="PROSITE" id="PS00028">
    <property type="entry name" value="ZINC_FINGER_C2H2_1"/>
    <property type="match status" value="1"/>
</dbReference>
<organism evidence="10 11">
    <name type="scientific">Sporothrix curviconia</name>
    <dbReference type="NCBI Taxonomy" id="1260050"/>
    <lineage>
        <taxon>Eukaryota</taxon>
        <taxon>Fungi</taxon>
        <taxon>Dikarya</taxon>
        <taxon>Ascomycota</taxon>
        <taxon>Pezizomycotina</taxon>
        <taxon>Sordariomycetes</taxon>
        <taxon>Sordariomycetidae</taxon>
        <taxon>Ophiostomatales</taxon>
        <taxon>Ophiostomataceae</taxon>
        <taxon>Sporothrix</taxon>
    </lineage>
</organism>
<feature type="region of interest" description="Disordered" evidence="8">
    <location>
        <begin position="95"/>
        <end position="166"/>
    </location>
</feature>